<keyword evidence="9" id="KW-0645">Protease</keyword>
<dbReference type="Proteomes" id="UP000216052">
    <property type="component" value="Chromosome"/>
</dbReference>
<feature type="transmembrane region" description="Helical" evidence="10">
    <location>
        <begin position="148"/>
        <end position="167"/>
    </location>
</feature>
<evidence type="ECO:0000313" key="14">
    <source>
        <dbReference type="Proteomes" id="UP000216052"/>
    </source>
</evidence>
<evidence type="ECO:0000256" key="9">
    <source>
        <dbReference type="RuleBase" id="RU003794"/>
    </source>
</evidence>
<feature type="transmembrane region" description="Helical" evidence="10">
    <location>
        <begin position="188"/>
        <end position="212"/>
    </location>
</feature>
<keyword evidence="3" id="KW-1003">Cell membrane</keyword>
<dbReference type="Gene3D" id="1.20.120.1220">
    <property type="match status" value="1"/>
</dbReference>
<dbReference type="EC" id="3.4.23.43" evidence="9"/>
<keyword evidence="9" id="KW-0511">Multifunctional enzyme</keyword>
<keyword evidence="9" id="KW-0808">Transferase</keyword>
<proteinExistence type="inferred from homology"/>
<feature type="domain" description="Prepilin type IV endopeptidase peptidase" evidence="11">
    <location>
        <begin position="101"/>
        <end position="203"/>
    </location>
</feature>
<evidence type="ECO:0000256" key="3">
    <source>
        <dbReference type="ARBA" id="ARBA00022475"/>
    </source>
</evidence>
<dbReference type="Pfam" id="PF06750">
    <property type="entry name" value="A24_N_bact"/>
    <property type="match status" value="1"/>
</dbReference>
<keyword evidence="7 10" id="KW-0472">Membrane</keyword>
<evidence type="ECO:0000256" key="1">
    <source>
        <dbReference type="ARBA" id="ARBA00004429"/>
    </source>
</evidence>
<name>A0ABZ3J1Q4_SPOA4</name>
<sequence length="248" mass="27312">MLSLLLFLAGLIVGSFLNICIDRIPLKQSLIRPRSYCMACKEPLPVQDILPVISFLLLRRRCRFCAALLSWRYIGVELLTGCLFIWCYFILGVTLACSKALILTSFLICITFIDLRHQLILDKILVWFAALAVISNLFEPVLSCGDMVSAAVAGGGIFLVIAVITRGGMGGGDIKFVAALGLWLGFKLTMLTVFLAFLLGGLGGLLLIIAGLKKRKDFIPFGPFIAASAWISLLYGEQLIIWYLYIPQ</sequence>
<evidence type="ECO:0000256" key="8">
    <source>
        <dbReference type="RuleBase" id="RU003793"/>
    </source>
</evidence>
<evidence type="ECO:0000259" key="12">
    <source>
        <dbReference type="Pfam" id="PF06750"/>
    </source>
</evidence>
<dbReference type="InterPro" id="IPR000045">
    <property type="entry name" value="Prepilin_IV_endopep_pep"/>
</dbReference>
<dbReference type="Pfam" id="PF01478">
    <property type="entry name" value="Peptidase_A24"/>
    <property type="match status" value="1"/>
</dbReference>
<evidence type="ECO:0000256" key="2">
    <source>
        <dbReference type="ARBA" id="ARBA00005801"/>
    </source>
</evidence>
<dbReference type="InterPro" id="IPR010627">
    <property type="entry name" value="Prepilin_pept_A24_N"/>
</dbReference>
<reference evidence="13" key="1">
    <citation type="submission" date="2024-05" db="EMBL/GenBank/DDBJ databases">
        <title>Isolation and characterization of Sporomusa carbonis sp. nov., a carboxydotrophic hydrogenogen in the genus of Sporomusa isolated from a charcoal burning pile.</title>
        <authorList>
            <person name="Boeer T."/>
            <person name="Rosenbaum F."/>
            <person name="Eysell L."/>
            <person name="Mueller V."/>
            <person name="Daniel R."/>
            <person name="Poehlein A."/>
        </authorList>
    </citation>
    <scope>NUCLEOTIDE SEQUENCE [LARGE SCALE GENOMIC DNA]</scope>
    <source>
        <strain evidence="13">DSM 3132</strain>
    </source>
</reference>
<feature type="transmembrane region" description="Helical" evidence="10">
    <location>
        <begin position="224"/>
        <end position="246"/>
    </location>
</feature>
<dbReference type="PRINTS" id="PR00864">
    <property type="entry name" value="PREPILNPTASE"/>
</dbReference>
<gene>
    <name evidence="13" type="primary">comC</name>
    <name evidence="13" type="ORF">SPACI_020590</name>
</gene>
<evidence type="ECO:0000256" key="5">
    <source>
        <dbReference type="ARBA" id="ARBA00022692"/>
    </source>
</evidence>
<evidence type="ECO:0000256" key="4">
    <source>
        <dbReference type="ARBA" id="ARBA00022519"/>
    </source>
</evidence>
<evidence type="ECO:0000259" key="11">
    <source>
        <dbReference type="Pfam" id="PF01478"/>
    </source>
</evidence>
<evidence type="ECO:0000256" key="10">
    <source>
        <dbReference type="SAM" id="Phobius"/>
    </source>
</evidence>
<dbReference type="PANTHER" id="PTHR30487:SF0">
    <property type="entry name" value="PREPILIN LEADER PEPTIDASE_N-METHYLTRANSFERASE-RELATED"/>
    <property type="match status" value="1"/>
</dbReference>
<evidence type="ECO:0000256" key="7">
    <source>
        <dbReference type="ARBA" id="ARBA00023136"/>
    </source>
</evidence>
<comment type="function">
    <text evidence="9">Plays an essential role in type IV pili and type II pseudopili formation by proteolytically removing the leader sequence from substrate proteins and subsequently monomethylating the alpha-amino group of the newly exposed N-terminal phenylalanine.</text>
</comment>
<keyword evidence="4" id="KW-0997">Cell inner membrane</keyword>
<keyword evidence="6 10" id="KW-1133">Transmembrane helix</keyword>
<feature type="domain" description="Prepilin peptidase A24 N-terminal" evidence="12">
    <location>
        <begin position="9"/>
        <end position="89"/>
    </location>
</feature>
<organism evidence="13 14">
    <name type="scientific">Sporomusa acidovorans (strain ATCC 49682 / DSM 3132 / Mol)</name>
    <dbReference type="NCBI Taxonomy" id="1123286"/>
    <lineage>
        <taxon>Bacteria</taxon>
        <taxon>Bacillati</taxon>
        <taxon>Bacillota</taxon>
        <taxon>Negativicutes</taxon>
        <taxon>Selenomonadales</taxon>
        <taxon>Sporomusaceae</taxon>
        <taxon>Sporomusa</taxon>
    </lineage>
</organism>
<dbReference type="InterPro" id="IPR050882">
    <property type="entry name" value="Prepilin_peptidase/N-MTase"/>
</dbReference>
<protein>
    <recommendedName>
        <fullName evidence="9">Prepilin leader peptidase/N-methyltransferase</fullName>
        <ecNumber evidence="9">2.1.1.-</ecNumber>
        <ecNumber evidence="9">3.4.23.43</ecNumber>
    </recommendedName>
</protein>
<evidence type="ECO:0000256" key="6">
    <source>
        <dbReference type="ARBA" id="ARBA00022989"/>
    </source>
</evidence>
<dbReference type="InterPro" id="IPR014032">
    <property type="entry name" value="Peptidase_A24A_bac"/>
</dbReference>
<dbReference type="RefSeq" id="WP_093795203.1">
    <property type="nucleotide sequence ID" value="NZ_CP155571.1"/>
</dbReference>
<keyword evidence="5 9" id="KW-0812">Transmembrane</keyword>
<keyword evidence="9" id="KW-0489">Methyltransferase</keyword>
<keyword evidence="9" id="KW-0378">Hydrolase</keyword>
<dbReference type="EMBL" id="CP155571">
    <property type="protein sequence ID" value="XFO72013.1"/>
    <property type="molecule type" value="Genomic_DNA"/>
</dbReference>
<keyword evidence="14" id="KW-1185">Reference proteome</keyword>
<feature type="transmembrane region" description="Helical" evidence="10">
    <location>
        <begin position="124"/>
        <end position="142"/>
    </location>
</feature>
<evidence type="ECO:0000313" key="13">
    <source>
        <dbReference type="EMBL" id="XFO72013.1"/>
    </source>
</evidence>
<comment type="similarity">
    <text evidence="2 8">Belongs to the peptidase A24 family.</text>
</comment>
<accession>A0ABZ3J1Q4</accession>
<dbReference type="PANTHER" id="PTHR30487">
    <property type="entry name" value="TYPE 4 PREPILIN-LIKE PROTEINS LEADER PEPTIDE-PROCESSING ENZYME"/>
    <property type="match status" value="1"/>
</dbReference>
<comment type="subcellular location">
    <subcellularLocation>
        <location evidence="1">Cell inner membrane</location>
        <topology evidence="1">Multi-pass membrane protein</topology>
    </subcellularLocation>
    <subcellularLocation>
        <location evidence="9">Cell membrane</location>
        <topology evidence="9">Multi-pass membrane protein</topology>
    </subcellularLocation>
</comment>
<dbReference type="EC" id="2.1.1.-" evidence="9"/>
<comment type="catalytic activity">
    <reaction evidence="9">
        <text>Typically cleaves a -Gly-|-Phe- bond to release an N-terminal, basic peptide of 5-8 residues from type IV prepilin, and then N-methylates the new N-terminal amino group, the methyl donor being S-adenosyl-L-methionine.</text>
        <dbReference type="EC" id="3.4.23.43"/>
    </reaction>
</comment>